<accession>T0HDJ8</accession>
<dbReference type="InterPro" id="IPR043856">
    <property type="entry name" value="DUF5818"/>
</dbReference>
<evidence type="ECO:0000313" key="2">
    <source>
        <dbReference type="Proteomes" id="UP000015524"/>
    </source>
</evidence>
<keyword evidence="2" id="KW-1185">Reference proteome</keyword>
<organism evidence="1 2">
    <name type="scientific">Sphingobium baderi LL03</name>
    <dbReference type="NCBI Taxonomy" id="1114964"/>
    <lineage>
        <taxon>Bacteria</taxon>
        <taxon>Pseudomonadati</taxon>
        <taxon>Pseudomonadota</taxon>
        <taxon>Alphaproteobacteria</taxon>
        <taxon>Sphingomonadales</taxon>
        <taxon>Sphingomonadaceae</taxon>
        <taxon>Sphingobium</taxon>
    </lineage>
</organism>
<dbReference type="EMBL" id="ATIB01000087">
    <property type="protein sequence ID" value="EQA97469.1"/>
    <property type="molecule type" value="Genomic_DNA"/>
</dbReference>
<dbReference type="Proteomes" id="UP000015524">
    <property type="component" value="Unassembled WGS sequence"/>
</dbReference>
<dbReference type="RefSeq" id="WP_021246852.1">
    <property type="nucleotide sequence ID" value="NZ_ATIB01000087.1"/>
</dbReference>
<reference evidence="1 2" key="1">
    <citation type="journal article" date="2013" name="Genome Announc.">
        <title>Draft Genome Sequence of a Hexachlorocyclohexane-Degrading Bacterium, Sphingobium baderi Strain LL03T.</title>
        <authorList>
            <person name="Kaur J."/>
            <person name="Verma H."/>
            <person name="Tripathi C."/>
            <person name="Khurana J.P."/>
            <person name="Lal R."/>
        </authorList>
    </citation>
    <scope>NUCLEOTIDE SEQUENCE [LARGE SCALE GENOMIC DNA]</scope>
    <source>
        <strain evidence="1 2">LL03</strain>
    </source>
</reference>
<proteinExistence type="predicted"/>
<name>T0HDJ8_9SPHN</name>
<dbReference type="Pfam" id="PF19135">
    <property type="entry name" value="DUF5818"/>
    <property type="match status" value="1"/>
</dbReference>
<comment type="caution">
    <text evidence="1">The sequence shown here is derived from an EMBL/GenBank/DDBJ whole genome shotgun (WGS) entry which is preliminary data.</text>
</comment>
<gene>
    <name evidence="1" type="ORF">L485_21635</name>
</gene>
<dbReference type="AlphaFoldDB" id="T0HDJ8"/>
<protein>
    <submittedName>
        <fullName evidence="1">Uncharacterized protein</fullName>
    </submittedName>
</protein>
<evidence type="ECO:0000313" key="1">
    <source>
        <dbReference type="EMBL" id="EQA97469.1"/>
    </source>
</evidence>
<sequence>MPLGTLHTVRGIIERRPGYRFFIAVHEGGEWELEANRRFSRYLDCPVTIEGVRTGFNRLEVVRIKRDGEEWSPSQSWTRWFNRWRQTKR</sequence>
<dbReference type="PATRIC" id="fig|1114964.8.peg.630"/>